<dbReference type="Pfam" id="PF04063">
    <property type="entry name" value="DUF383"/>
    <property type="match status" value="1"/>
</dbReference>
<dbReference type="InterPro" id="IPR007206">
    <property type="entry name" value="Protein_HGH1_C"/>
</dbReference>
<evidence type="ECO:0000313" key="6">
    <source>
        <dbReference type="EMBL" id="KAF2457867.1"/>
    </source>
</evidence>
<gene>
    <name evidence="6" type="ORF">BDY21DRAFT_363467</name>
</gene>
<dbReference type="AlphaFoldDB" id="A0A6A6P263"/>
<feature type="compositionally biased region" description="Acidic residues" evidence="3">
    <location>
        <begin position="354"/>
        <end position="367"/>
    </location>
</feature>
<dbReference type="Gene3D" id="1.25.10.10">
    <property type="entry name" value="Leucine-rich Repeat Variant"/>
    <property type="match status" value="1"/>
</dbReference>
<evidence type="ECO:0000256" key="3">
    <source>
        <dbReference type="SAM" id="MobiDB-lite"/>
    </source>
</evidence>
<evidence type="ECO:0000256" key="1">
    <source>
        <dbReference type="ARBA" id="ARBA00006712"/>
    </source>
</evidence>
<evidence type="ECO:0000259" key="5">
    <source>
        <dbReference type="Pfam" id="PF04064"/>
    </source>
</evidence>
<organism evidence="6 7">
    <name type="scientific">Lineolata rhizophorae</name>
    <dbReference type="NCBI Taxonomy" id="578093"/>
    <lineage>
        <taxon>Eukaryota</taxon>
        <taxon>Fungi</taxon>
        <taxon>Dikarya</taxon>
        <taxon>Ascomycota</taxon>
        <taxon>Pezizomycotina</taxon>
        <taxon>Dothideomycetes</taxon>
        <taxon>Dothideomycetes incertae sedis</taxon>
        <taxon>Lineolatales</taxon>
        <taxon>Lineolataceae</taxon>
        <taxon>Lineolata</taxon>
    </lineage>
</organism>
<keyword evidence="6" id="KW-0238">DNA-binding</keyword>
<dbReference type="InterPro" id="IPR039717">
    <property type="entry name" value="Hgh1"/>
</dbReference>
<keyword evidence="7" id="KW-1185">Reference proteome</keyword>
<dbReference type="EMBL" id="MU001679">
    <property type="protein sequence ID" value="KAF2457867.1"/>
    <property type="molecule type" value="Genomic_DNA"/>
</dbReference>
<reference evidence="6" key="1">
    <citation type="journal article" date="2020" name="Stud. Mycol.">
        <title>101 Dothideomycetes genomes: a test case for predicting lifestyles and emergence of pathogens.</title>
        <authorList>
            <person name="Haridas S."/>
            <person name="Albert R."/>
            <person name="Binder M."/>
            <person name="Bloem J."/>
            <person name="Labutti K."/>
            <person name="Salamov A."/>
            <person name="Andreopoulos B."/>
            <person name="Baker S."/>
            <person name="Barry K."/>
            <person name="Bills G."/>
            <person name="Bluhm B."/>
            <person name="Cannon C."/>
            <person name="Castanera R."/>
            <person name="Culley D."/>
            <person name="Daum C."/>
            <person name="Ezra D."/>
            <person name="Gonzalez J."/>
            <person name="Henrissat B."/>
            <person name="Kuo A."/>
            <person name="Liang C."/>
            <person name="Lipzen A."/>
            <person name="Lutzoni F."/>
            <person name="Magnuson J."/>
            <person name="Mondo S."/>
            <person name="Nolan M."/>
            <person name="Ohm R."/>
            <person name="Pangilinan J."/>
            <person name="Park H.-J."/>
            <person name="Ramirez L."/>
            <person name="Alfaro M."/>
            <person name="Sun H."/>
            <person name="Tritt A."/>
            <person name="Yoshinaga Y."/>
            <person name="Zwiers L.-H."/>
            <person name="Turgeon B."/>
            <person name="Goodwin S."/>
            <person name="Spatafora J."/>
            <person name="Crous P."/>
            <person name="Grigoriev I."/>
        </authorList>
    </citation>
    <scope>NUCLEOTIDE SEQUENCE</scope>
    <source>
        <strain evidence="6">ATCC 16933</strain>
    </source>
</reference>
<evidence type="ECO:0000313" key="7">
    <source>
        <dbReference type="Proteomes" id="UP000799766"/>
    </source>
</evidence>
<dbReference type="InterPro" id="IPR011989">
    <property type="entry name" value="ARM-like"/>
</dbReference>
<dbReference type="Proteomes" id="UP000799766">
    <property type="component" value="Unassembled WGS sequence"/>
</dbReference>
<feature type="domain" description="Protein HGH1 N-terminal" evidence="4">
    <location>
        <begin position="94"/>
        <end position="286"/>
    </location>
</feature>
<dbReference type="SUPFAM" id="SSF48371">
    <property type="entry name" value="ARM repeat"/>
    <property type="match status" value="1"/>
</dbReference>
<dbReference type="PANTHER" id="PTHR13387">
    <property type="entry name" value="PROTEIN HGH1 HOMOLOG"/>
    <property type="match status" value="1"/>
</dbReference>
<proteinExistence type="inferred from homology"/>
<dbReference type="OrthoDB" id="338814at2759"/>
<dbReference type="Pfam" id="PF04064">
    <property type="entry name" value="DUF384"/>
    <property type="match status" value="1"/>
</dbReference>
<feature type="region of interest" description="Disordered" evidence="3">
    <location>
        <begin position="341"/>
        <end position="367"/>
    </location>
</feature>
<evidence type="ECO:0000256" key="2">
    <source>
        <dbReference type="ARBA" id="ARBA00014076"/>
    </source>
</evidence>
<dbReference type="InterPro" id="IPR016024">
    <property type="entry name" value="ARM-type_fold"/>
</dbReference>
<comment type="similarity">
    <text evidence="1">Belongs to the HGH1 family.</text>
</comment>
<name>A0A6A6P263_9PEZI</name>
<accession>A0A6A6P263</accession>
<dbReference type="PANTHER" id="PTHR13387:SF9">
    <property type="entry name" value="PROTEIN HGH1 HOMOLOG"/>
    <property type="match status" value="1"/>
</dbReference>
<sequence length="367" mass="40655">MPSELEELVEFLHHGNTQIRQAAAEHLVGYSKAQPSVFKTGQLTPVKDLKLLVRDYPPIAKNALTILINISEDKEVLENLARDDAFVETLLSRITNPAEPNANDAAMLLANLAKSDSIQRLLALDRGSAPPPSLSRSRNAMDQLLACFVRGADGRFNPAADYDYLAYLFADVAKFERGRAYLVTPRGAGEEEEAVMPVTKLMVFTEHGSAVRRRGVASAMKNVAFAVGAHGRLVAGEADGGANLLPYLLLPLMGGEDYTDDDVEGMLDEVQLLPPDKEREPDADIVKTHLETLLLLTTTREVREVLRRVRVYPIVRETHLRVEDEGVREGCDRIVQMIMRDEEGEGSEMPKEVEEGEDEDEQIIDVL</sequence>
<feature type="domain" description="Protein HGH1 C-terminal" evidence="5">
    <location>
        <begin position="292"/>
        <end position="346"/>
    </location>
</feature>
<evidence type="ECO:0000259" key="4">
    <source>
        <dbReference type="Pfam" id="PF04063"/>
    </source>
</evidence>
<dbReference type="InterPro" id="IPR007205">
    <property type="entry name" value="Protein_HGH1_N"/>
</dbReference>
<protein>
    <recommendedName>
        <fullName evidence="2">Protein HGH1 homolog</fullName>
    </recommendedName>
</protein>
<dbReference type="GO" id="GO:0003677">
    <property type="term" value="F:DNA binding"/>
    <property type="evidence" value="ECO:0007669"/>
    <property type="project" value="UniProtKB-KW"/>
</dbReference>